<evidence type="ECO:0000256" key="1">
    <source>
        <dbReference type="SAM" id="MobiDB-lite"/>
    </source>
</evidence>
<feature type="compositionally biased region" description="Basic and acidic residues" evidence="1">
    <location>
        <begin position="71"/>
        <end position="88"/>
    </location>
</feature>
<evidence type="ECO:0000256" key="2">
    <source>
        <dbReference type="SAM" id="Phobius"/>
    </source>
</evidence>
<protein>
    <submittedName>
        <fullName evidence="3">Uncharacterized protein</fullName>
    </submittedName>
</protein>
<organism evidence="3 4">
    <name type="scientific">Candidatus Uhrbacteria bacterium CG10_big_fil_rev_8_21_14_0_10_48_16</name>
    <dbReference type="NCBI Taxonomy" id="1975038"/>
    <lineage>
        <taxon>Bacteria</taxon>
        <taxon>Candidatus Uhriibacteriota</taxon>
    </lineage>
</organism>
<keyword evidence="2" id="KW-0472">Membrane</keyword>
<keyword evidence="2" id="KW-0812">Transmembrane</keyword>
<dbReference type="EMBL" id="PFEU01000002">
    <property type="protein sequence ID" value="PJE77257.1"/>
    <property type="molecule type" value="Genomic_DNA"/>
</dbReference>
<proteinExistence type="predicted"/>
<name>A0A2M8LIJ8_9BACT</name>
<sequence length="88" mass="9726">MGRIFLGGVFVFLIVALRLIFVSDPLWGALMTYGAVGVFFVFLVRTILSQPGVEEFMKNAPPSDPNGPDQGWDHETVESARRRADGIE</sequence>
<comment type="caution">
    <text evidence="3">The sequence shown here is derived from an EMBL/GenBank/DDBJ whole genome shotgun (WGS) entry which is preliminary data.</text>
</comment>
<keyword evidence="2" id="KW-1133">Transmembrane helix</keyword>
<feature type="region of interest" description="Disordered" evidence="1">
    <location>
        <begin position="57"/>
        <end position="88"/>
    </location>
</feature>
<dbReference type="AlphaFoldDB" id="A0A2M8LIJ8"/>
<accession>A0A2M8LIJ8</accession>
<dbReference type="Proteomes" id="UP000231436">
    <property type="component" value="Unassembled WGS sequence"/>
</dbReference>
<gene>
    <name evidence="3" type="ORF">COV05_00185</name>
</gene>
<evidence type="ECO:0000313" key="3">
    <source>
        <dbReference type="EMBL" id="PJE77257.1"/>
    </source>
</evidence>
<evidence type="ECO:0000313" key="4">
    <source>
        <dbReference type="Proteomes" id="UP000231436"/>
    </source>
</evidence>
<reference evidence="4" key="1">
    <citation type="submission" date="2017-09" db="EMBL/GenBank/DDBJ databases">
        <title>Depth-based differentiation of microbial function through sediment-hosted aquifers and enrichment of novel symbionts in the deep terrestrial subsurface.</title>
        <authorList>
            <person name="Probst A.J."/>
            <person name="Ladd B."/>
            <person name="Jarett J.K."/>
            <person name="Geller-Mcgrath D.E."/>
            <person name="Sieber C.M.K."/>
            <person name="Emerson J.B."/>
            <person name="Anantharaman K."/>
            <person name="Thomas B.C."/>
            <person name="Malmstrom R."/>
            <person name="Stieglmeier M."/>
            <person name="Klingl A."/>
            <person name="Woyke T."/>
            <person name="Ryan C.M."/>
            <person name="Banfield J.F."/>
        </authorList>
    </citation>
    <scope>NUCLEOTIDE SEQUENCE [LARGE SCALE GENOMIC DNA]</scope>
</reference>
<feature type="transmembrane region" description="Helical" evidence="2">
    <location>
        <begin position="28"/>
        <end position="48"/>
    </location>
</feature>